<dbReference type="EMBL" id="HBFQ01033066">
    <property type="protein sequence ID" value="CAD8848882.1"/>
    <property type="molecule type" value="Transcribed_RNA"/>
</dbReference>
<dbReference type="PANTHER" id="PTHR43652:SF2">
    <property type="entry name" value="BASIC AMINO ACID ANTIPORTER YFCC-RELATED"/>
    <property type="match status" value="1"/>
</dbReference>
<keyword evidence="4" id="KW-0677">Repeat</keyword>
<dbReference type="PROSITE" id="PS51382">
    <property type="entry name" value="SPX"/>
    <property type="match status" value="1"/>
</dbReference>
<keyword evidence="3 7" id="KW-0812">Transmembrane</keyword>
<evidence type="ECO:0000256" key="2">
    <source>
        <dbReference type="ARBA" id="ARBA00022448"/>
    </source>
</evidence>
<evidence type="ECO:0000256" key="5">
    <source>
        <dbReference type="ARBA" id="ARBA00022989"/>
    </source>
</evidence>
<comment type="subcellular location">
    <subcellularLocation>
        <location evidence="1">Membrane</location>
        <topology evidence="1">Multi-pass membrane protein</topology>
    </subcellularLocation>
</comment>
<feature type="transmembrane region" description="Helical" evidence="7">
    <location>
        <begin position="773"/>
        <end position="800"/>
    </location>
</feature>
<feature type="transmembrane region" description="Helical" evidence="7">
    <location>
        <begin position="320"/>
        <end position="339"/>
    </location>
</feature>
<evidence type="ECO:0000259" key="8">
    <source>
        <dbReference type="PROSITE" id="PS51382"/>
    </source>
</evidence>
<evidence type="ECO:0000256" key="4">
    <source>
        <dbReference type="ARBA" id="ARBA00022737"/>
    </source>
</evidence>
<protein>
    <recommendedName>
        <fullName evidence="8">SPX domain-containing protein</fullName>
    </recommendedName>
</protein>
<dbReference type="InterPro" id="IPR004680">
    <property type="entry name" value="Cit_transptr-like_dom"/>
</dbReference>
<feature type="transmembrane region" description="Helical" evidence="7">
    <location>
        <begin position="359"/>
        <end position="385"/>
    </location>
</feature>
<accession>A0A7S1F8B3</accession>
<organism evidence="9">
    <name type="scientific">Noctiluca scintillans</name>
    <name type="common">Sea sparkle</name>
    <name type="synonym">Red tide dinoflagellate</name>
    <dbReference type="NCBI Taxonomy" id="2966"/>
    <lineage>
        <taxon>Eukaryota</taxon>
        <taxon>Sar</taxon>
        <taxon>Alveolata</taxon>
        <taxon>Dinophyceae</taxon>
        <taxon>Noctilucales</taxon>
        <taxon>Noctilucaceae</taxon>
        <taxon>Noctiluca</taxon>
    </lineage>
</organism>
<evidence type="ECO:0000256" key="1">
    <source>
        <dbReference type="ARBA" id="ARBA00004141"/>
    </source>
</evidence>
<reference evidence="9" key="1">
    <citation type="submission" date="2021-01" db="EMBL/GenBank/DDBJ databases">
        <authorList>
            <person name="Corre E."/>
            <person name="Pelletier E."/>
            <person name="Niang G."/>
            <person name="Scheremetjew M."/>
            <person name="Finn R."/>
            <person name="Kale V."/>
            <person name="Holt S."/>
            <person name="Cochrane G."/>
            <person name="Meng A."/>
            <person name="Brown T."/>
            <person name="Cohen L."/>
        </authorList>
    </citation>
    <scope>NUCLEOTIDE SEQUENCE</scope>
</reference>
<evidence type="ECO:0000313" key="9">
    <source>
        <dbReference type="EMBL" id="CAD8848882.1"/>
    </source>
</evidence>
<dbReference type="CDD" id="cd14447">
    <property type="entry name" value="SPX"/>
    <property type="match status" value="1"/>
</dbReference>
<dbReference type="SUPFAM" id="SSF116726">
    <property type="entry name" value="TrkA C-terminal domain-like"/>
    <property type="match status" value="1"/>
</dbReference>
<dbReference type="AlphaFoldDB" id="A0A7S1F8B3"/>
<feature type="domain" description="SPX" evidence="8">
    <location>
        <begin position="2"/>
        <end position="144"/>
    </location>
</feature>
<proteinExistence type="predicted"/>
<evidence type="ECO:0000256" key="3">
    <source>
        <dbReference type="ARBA" id="ARBA00022692"/>
    </source>
</evidence>
<feature type="transmembrane region" description="Helical" evidence="7">
    <location>
        <begin position="853"/>
        <end position="876"/>
    </location>
</feature>
<keyword evidence="6 7" id="KW-0472">Membrane</keyword>
<dbReference type="InterPro" id="IPR051679">
    <property type="entry name" value="DASS-Related_Transporters"/>
</dbReference>
<sequence length="877" mass="96335">MVAFGKELLGKRCVAFQPYYLNYKRLKNWIKEMESNIASPTQGDALQRSSKFLGARSAFFDELQSSLVRVNGFYKAQQKRVQVEAEALRLRDMDVADRKKESAELEESCKIITEFALVNKDGFRKITKKYDKKIGELLSRNGQQKLEEGQNATLQDYMLENLPHYGFSQADEHLQRLMMAVEEWVSHGPRHGDNAQLFTIELPQIQATPEMRRRALHFPLLHDERPLPRWEIWLTWLRHQLCSSLGYLFVTAASVALAIINPSEILNLKSYFVIWVTGMSLILLVKRHPADGVLMGATLLLNISRILTLEQAWGAFSNDVVLSVGGLGVLATVVGHTGIIDTVFQKVVGKPKTLPMAMLRLALPAICMNVGVSNTCVMSCLLPVIEKWSLEIGHHKALFLMPISFLLLISGVFAIFSTSTNLVVQGQLRLNNREPFDMFALAPAVTACTAASLVYLIVVPPFVLRRFKDTASDDESGSKVRLQRGINRFNARVQVMGQALAGQTLSSSGLLEILQGGLSDICSCERYGTMQQVYQDFILAMDDCLDIRTSADSLHKLQREPGLLLMTRDGSDTSGLEEKKDLYQVVLDQQSPLVGHPLEGAKKRAKYGCSIVAHRPFAPFDAEDEAMQRVGTGFSSDVVVQRGDHIIFHAPHEFYNIWSDSGDFVFVRPIGNVGRDDSDLPSYAPSLSGCILLSMIAIVATSTLPLVEAVFLAIAAMILSGCTTLDAVVKATKLRTLMVIVGAFGVGTAMGSEHVAAEIANILLFLLSPFGTLGLLVAIFGATVALGVVFHGTAVVVLMYPVCQHVADSEGIPLHCVASVLCIAASCQFLSPISYQTNLMAYHAGGGYEFSDFTKTGVGLVFVVALVSLPMCLYLFP</sequence>
<feature type="transmembrane region" description="Helical" evidence="7">
    <location>
        <begin position="397"/>
        <end position="418"/>
    </location>
</feature>
<name>A0A7S1F8B3_NOCSC</name>
<dbReference type="PANTHER" id="PTHR43652">
    <property type="entry name" value="BASIC AMINO ACID ANTIPORTER YFCC-RELATED"/>
    <property type="match status" value="1"/>
</dbReference>
<dbReference type="GO" id="GO:0005886">
    <property type="term" value="C:plasma membrane"/>
    <property type="evidence" value="ECO:0007669"/>
    <property type="project" value="TreeGrafter"/>
</dbReference>
<evidence type="ECO:0000256" key="6">
    <source>
        <dbReference type="ARBA" id="ARBA00023136"/>
    </source>
</evidence>
<gene>
    <name evidence="9" type="ORF">NSCI0253_LOCUS23232</name>
</gene>
<dbReference type="Pfam" id="PF03600">
    <property type="entry name" value="CitMHS"/>
    <property type="match status" value="1"/>
</dbReference>
<keyword evidence="2" id="KW-0813">Transport</keyword>
<dbReference type="InterPro" id="IPR004331">
    <property type="entry name" value="SPX_dom"/>
</dbReference>
<evidence type="ECO:0000256" key="7">
    <source>
        <dbReference type="SAM" id="Phobius"/>
    </source>
</evidence>
<feature type="transmembrane region" description="Helical" evidence="7">
    <location>
        <begin position="438"/>
        <end position="458"/>
    </location>
</feature>
<dbReference type="InterPro" id="IPR036721">
    <property type="entry name" value="RCK_C_sf"/>
</dbReference>
<dbReference type="GO" id="GO:0006813">
    <property type="term" value="P:potassium ion transport"/>
    <property type="evidence" value="ECO:0007669"/>
    <property type="project" value="InterPro"/>
</dbReference>
<feature type="transmembrane region" description="Helical" evidence="7">
    <location>
        <begin position="736"/>
        <end position="767"/>
    </location>
</feature>
<feature type="transmembrane region" description="Helical" evidence="7">
    <location>
        <begin position="244"/>
        <end position="261"/>
    </location>
</feature>
<keyword evidence="5 7" id="KW-1133">Transmembrane helix</keyword>
<feature type="transmembrane region" description="Helical" evidence="7">
    <location>
        <begin position="710"/>
        <end position="729"/>
    </location>
</feature>
<feature type="transmembrane region" description="Helical" evidence="7">
    <location>
        <begin position="812"/>
        <end position="833"/>
    </location>
</feature>
<dbReference type="GO" id="GO:0055085">
    <property type="term" value="P:transmembrane transport"/>
    <property type="evidence" value="ECO:0007669"/>
    <property type="project" value="InterPro"/>
</dbReference>
<feature type="transmembrane region" description="Helical" evidence="7">
    <location>
        <begin position="268"/>
        <end position="286"/>
    </location>
</feature>